<feature type="domain" description="Methyltransferase type 11" evidence="3">
    <location>
        <begin position="60"/>
        <end position="161"/>
    </location>
</feature>
<dbReference type="Pfam" id="PF08241">
    <property type="entry name" value="Methyltransf_11"/>
    <property type="match status" value="1"/>
</dbReference>
<dbReference type="eggNOG" id="COG2226">
    <property type="taxonomic scope" value="Bacteria"/>
</dbReference>
<reference evidence="4 5" key="1">
    <citation type="submission" date="2008-06" db="EMBL/GenBank/DDBJ databases">
        <title>Complete sequence of Stenotrophomonas maltophilia R551-3.</title>
        <authorList>
            <consortium name="US DOE Joint Genome Institute"/>
            <person name="Lucas S."/>
            <person name="Copeland A."/>
            <person name="Lapidus A."/>
            <person name="Glavina del Rio T."/>
            <person name="Dalin E."/>
            <person name="Tice H."/>
            <person name="Pitluck S."/>
            <person name="Chain P."/>
            <person name="Malfatti S."/>
            <person name="Shin M."/>
            <person name="Vergez L."/>
            <person name="Lang D."/>
            <person name="Schmutz J."/>
            <person name="Larimer F."/>
            <person name="Land M."/>
            <person name="Hauser L."/>
            <person name="Kyrpides N."/>
            <person name="Mikhailova N."/>
            <person name="Taghavi S."/>
            <person name="Monchy S."/>
            <person name="Newman L."/>
            <person name="Vangronsveld J."/>
            <person name="van der Lelie D."/>
            <person name="Richardson P."/>
        </authorList>
    </citation>
    <scope>NUCLEOTIDE SEQUENCE [LARGE SCALE GENOMIC DNA]</scope>
    <source>
        <strain evidence="4 5">R551-3</strain>
    </source>
</reference>
<dbReference type="Gene3D" id="3.40.640.10">
    <property type="entry name" value="Type I PLP-dependent aspartate aminotransferase-like (Major domain)"/>
    <property type="match status" value="1"/>
</dbReference>
<keyword evidence="1" id="KW-0663">Pyridoxal phosphate</keyword>
<dbReference type="GO" id="GO:0008757">
    <property type="term" value="F:S-adenosylmethionine-dependent methyltransferase activity"/>
    <property type="evidence" value="ECO:0007669"/>
    <property type="project" value="InterPro"/>
</dbReference>
<evidence type="ECO:0000313" key="4">
    <source>
        <dbReference type="EMBL" id="ACF51784.1"/>
    </source>
</evidence>
<dbReference type="InterPro" id="IPR015421">
    <property type="entry name" value="PyrdxlP-dep_Trfase_major"/>
</dbReference>
<feature type="domain" description="Aminotransferase class V" evidence="2">
    <location>
        <begin position="371"/>
        <end position="731"/>
    </location>
</feature>
<dbReference type="STRING" id="391008.Smal_2080"/>
<evidence type="ECO:0000259" key="3">
    <source>
        <dbReference type="Pfam" id="PF08241"/>
    </source>
</evidence>
<dbReference type="SUPFAM" id="SSF53383">
    <property type="entry name" value="PLP-dependent transferases"/>
    <property type="match status" value="1"/>
</dbReference>
<dbReference type="InterPro" id="IPR029063">
    <property type="entry name" value="SAM-dependent_MTases_sf"/>
</dbReference>
<dbReference type="GO" id="GO:0032259">
    <property type="term" value="P:methylation"/>
    <property type="evidence" value="ECO:0007669"/>
    <property type="project" value="UniProtKB-KW"/>
</dbReference>
<dbReference type="PANTHER" id="PTHR14237">
    <property type="entry name" value="MOLYBDOPTERIN COFACTOR SULFURASE MOSC"/>
    <property type="match status" value="1"/>
</dbReference>
<dbReference type="Gene3D" id="3.40.50.150">
    <property type="entry name" value="Vaccinia Virus protein VP39"/>
    <property type="match status" value="1"/>
</dbReference>
<evidence type="ECO:0000259" key="2">
    <source>
        <dbReference type="Pfam" id="PF00266"/>
    </source>
</evidence>
<dbReference type="Pfam" id="PF00266">
    <property type="entry name" value="Aminotran_5"/>
    <property type="match status" value="1"/>
</dbReference>
<dbReference type="eggNOG" id="COG0520">
    <property type="taxonomic scope" value="Bacteria"/>
</dbReference>
<organism evidence="4 5">
    <name type="scientific">Stenotrophomonas maltophilia (strain R551-3)</name>
    <dbReference type="NCBI Taxonomy" id="391008"/>
    <lineage>
        <taxon>Bacteria</taxon>
        <taxon>Pseudomonadati</taxon>
        <taxon>Pseudomonadota</taxon>
        <taxon>Gammaproteobacteria</taxon>
        <taxon>Lysobacterales</taxon>
        <taxon>Lysobacteraceae</taxon>
        <taxon>Stenotrophomonas</taxon>
        <taxon>Stenotrophomonas maltophilia group</taxon>
    </lineage>
</organism>
<dbReference type="KEGG" id="smt:Smal_2080"/>
<accession>B4SK66</accession>
<keyword evidence="4" id="KW-0489">Methyltransferase</keyword>
<keyword evidence="4" id="KW-0808">Transferase</keyword>
<dbReference type="OrthoDB" id="9777638at2"/>
<evidence type="ECO:0000313" key="5">
    <source>
        <dbReference type="Proteomes" id="UP000001867"/>
    </source>
</evidence>
<dbReference type="InterPro" id="IPR013216">
    <property type="entry name" value="Methyltransf_11"/>
</dbReference>
<dbReference type="PANTHER" id="PTHR14237:SF19">
    <property type="entry name" value="MITOCHONDRIAL AMIDOXIME REDUCING COMPONENT 1"/>
    <property type="match status" value="1"/>
</dbReference>
<dbReference type="EMBL" id="CP001111">
    <property type="protein sequence ID" value="ACF51784.1"/>
    <property type="molecule type" value="Genomic_DNA"/>
</dbReference>
<sequence>MQDVSPHQCKVVSERNWSLSTFMEFYERVLSPRIFRPYGKLLAQEIAADIRAAPGATDILEVACGTGVITANLYQDLAKPLGLNLVATDLSAIAVDVARSVLSAELQHDVPLLSDVDMAELPFADNSFDIIVCGFGLMFPPDKARVAREFRRVLRPGGRVYATAFHYNQLFELARQQSQRHFGMPSRLMDAALSLTDPSPITRAFAIEGLDRSDGECAALRPLAFSLGEADVREFLFNACILLEEFNQCDTPSRERYLDAMMEAIHVQVPDQCYRVEAWLISGRMDPTGVALPTVIPPADFRPLLEFRNLSRLTTSPCPVGSQAPSCAQAVAAFHDARVQFLADHPAYPEHQVETMRQHEYARLDEQQVTYLDHVGGTLPPDSLLEQDCQALKKTILGNPHSGSKASHAAYQKACDEIYAFFGCTSEEYEIIFTANASSAIRLVAESFPFQQGSQLLLTKDNHTSVHGLREYATSKGAMVKYIPLDDDLLLHDGLMERALQRLQRGAPHLLAFPAQSNATGVRHDLAWIGKAQQQGAWVLCDAAAWVPQSRLDCTIHRPDFVVASFYKIFGYPTGAGCLLARRAALGMLKPPSFAGGGVCYYSGPWSPTDRLLYRDAGQRFEVGTPNYAAFPAIARGFEFIAAMGGVEALAKRSSALAAWTDTRLSSLRHRIKGDLPLCRIYGPPPALKGATLMLNFFDCYGSIMPHARIKRAAERFGITLRNGCFCNLGAVQQATYATAGAEHCELDKTGKILDCKTFDEKILEKGDCGAVRISFGLGSNFADAYRFCLFASCLLDTDVSGLEDPAEETPAETADTLIAGTVPA</sequence>
<dbReference type="HOGENOM" id="CLU_347441_0_0_6"/>
<evidence type="ECO:0000256" key="1">
    <source>
        <dbReference type="ARBA" id="ARBA00022898"/>
    </source>
</evidence>
<dbReference type="InterPro" id="IPR015424">
    <property type="entry name" value="PyrdxlP-dep_Trfase"/>
</dbReference>
<protein>
    <submittedName>
        <fullName evidence="4">MCP methyltransferase, CheR-type</fullName>
    </submittedName>
</protein>
<dbReference type="Proteomes" id="UP000001867">
    <property type="component" value="Chromosome"/>
</dbReference>
<dbReference type="InterPro" id="IPR000192">
    <property type="entry name" value="Aminotrans_V_dom"/>
</dbReference>
<dbReference type="AlphaFoldDB" id="B4SK66"/>
<dbReference type="SUPFAM" id="SSF53335">
    <property type="entry name" value="S-adenosyl-L-methionine-dependent methyltransferases"/>
    <property type="match status" value="1"/>
</dbReference>
<name>B4SK66_STRM5</name>
<gene>
    <name evidence="4" type="ordered locus">Smal_2080</name>
</gene>
<proteinExistence type="predicted"/>
<dbReference type="CDD" id="cd02440">
    <property type="entry name" value="AdoMet_MTases"/>
    <property type="match status" value="1"/>
</dbReference>
<dbReference type="RefSeq" id="WP_012511141.1">
    <property type="nucleotide sequence ID" value="NC_011071.1"/>
</dbReference>